<evidence type="ECO:0000256" key="2">
    <source>
        <dbReference type="ARBA" id="ARBA00038128"/>
    </source>
</evidence>
<proteinExistence type="inferred from homology"/>
<evidence type="ECO:0000259" key="3">
    <source>
        <dbReference type="Pfam" id="PF00561"/>
    </source>
</evidence>
<dbReference type="SUPFAM" id="SSF53474">
    <property type="entry name" value="alpha/beta-Hydrolases"/>
    <property type="match status" value="1"/>
</dbReference>
<dbReference type="InterPro" id="IPR000073">
    <property type="entry name" value="AB_hydrolase_1"/>
</dbReference>
<protein>
    <submittedName>
        <fullName evidence="4">Alpha/beta hydrolase</fullName>
    </submittedName>
</protein>
<comment type="similarity">
    <text evidence="2">Belongs to the AB hydrolase superfamily. Bacterial non-heme haloperoxidase / perhydrolase family.</text>
</comment>
<dbReference type="GO" id="GO:0004601">
    <property type="term" value="F:peroxidase activity"/>
    <property type="evidence" value="ECO:0007669"/>
    <property type="project" value="UniProtKB-KW"/>
</dbReference>
<dbReference type="AlphaFoldDB" id="A0A2S3ZMB3"/>
<dbReference type="Proteomes" id="UP000237340">
    <property type="component" value="Unassembled WGS sequence"/>
</dbReference>
<dbReference type="PANTHER" id="PTHR43433:SF4">
    <property type="entry name" value="NON-HEME CHLOROPEROXIDASE-RELATED"/>
    <property type="match status" value="1"/>
</dbReference>
<evidence type="ECO:0000313" key="4">
    <source>
        <dbReference type="EMBL" id="POH70055.1"/>
    </source>
</evidence>
<keyword evidence="1" id="KW-0560">Oxidoreductase</keyword>
<dbReference type="InterPro" id="IPR000639">
    <property type="entry name" value="Epox_hydrolase-like"/>
</dbReference>
<accession>A0A2S3ZMB3</accession>
<comment type="caution">
    <text evidence="4">The sequence shown here is derived from an EMBL/GenBank/DDBJ whole genome shotgun (WGS) entry which is preliminary data.</text>
</comment>
<dbReference type="Gene3D" id="3.40.50.1820">
    <property type="entry name" value="alpha/beta hydrolase"/>
    <property type="match status" value="1"/>
</dbReference>
<sequence length="278" mass="30069">MSFITVGTENSTNIDLYYEDHGTGQPVVLIHGFPLDGHSWEKQSAALLDAGYRVITYDRRGFGQSSQPTVGFDYDTFAADLNVVLETLDLRDVVLVGFSMGTGEVGRYLGSYGSDRVAKAVFLASLEPFLLKTDENPGGAAPLEFFEGIVDAVKADRYAYFTEFYTNFYNTAENLGSRLSVEALQNSWNVAAGSGSFAAAAAPLTWITDFRADVAKITVPSLIVHGTSDNILPIDSTGRLFAKALPAAEYVEIDGAPHGMLWTHAAEVNEVLLAFLAK</sequence>
<dbReference type="PRINTS" id="PR00412">
    <property type="entry name" value="EPOXHYDRLASE"/>
</dbReference>
<evidence type="ECO:0000313" key="5">
    <source>
        <dbReference type="Proteomes" id="UP000237340"/>
    </source>
</evidence>
<evidence type="ECO:0000256" key="1">
    <source>
        <dbReference type="ARBA" id="ARBA00022559"/>
    </source>
</evidence>
<feature type="domain" description="AB hydrolase-1" evidence="3">
    <location>
        <begin position="26"/>
        <end position="265"/>
    </location>
</feature>
<keyword evidence="4" id="KW-0378">Hydrolase</keyword>
<dbReference type="PRINTS" id="PR00111">
    <property type="entry name" value="ABHYDROLASE"/>
</dbReference>
<dbReference type="InterPro" id="IPR029058">
    <property type="entry name" value="AB_hydrolase_fold"/>
</dbReference>
<dbReference type="InterPro" id="IPR050471">
    <property type="entry name" value="AB_hydrolase"/>
</dbReference>
<reference evidence="4 5" key="1">
    <citation type="submission" date="2018-01" db="EMBL/GenBank/DDBJ databases">
        <title>Cryobacterium sp. nov., from glaciers in China.</title>
        <authorList>
            <person name="Liu Q."/>
            <person name="Xin Y.-H."/>
        </authorList>
    </citation>
    <scope>NUCLEOTIDE SEQUENCE [LARGE SCALE GENOMIC DNA]</scope>
    <source>
        <strain evidence="4 5">TMN-42</strain>
    </source>
</reference>
<keyword evidence="5" id="KW-1185">Reference proteome</keyword>
<dbReference type="RefSeq" id="WP_103459114.1">
    <property type="nucleotide sequence ID" value="NZ_PPXD01000001.1"/>
</dbReference>
<dbReference type="GO" id="GO:0016787">
    <property type="term" value="F:hydrolase activity"/>
    <property type="evidence" value="ECO:0007669"/>
    <property type="project" value="UniProtKB-KW"/>
</dbReference>
<keyword evidence="1" id="KW-0575">Peroxidase</keyword>
<dbReference type="Pfam" id="PF00561">
    <property type="entry name" value="Abhydrolase_1"/>
    <property type="match status" value="1"/>
</dbReference>
<organism evidence="4 5">
    <name type="scientific">Cryobacterium zongtaii</name>
    <dbReference type="NCBI Taxonomy" id="1259217"/>
    <lineage>
        <taxon>Bacteria</taxon>
        <taxon>Bacillati</taxon>
        <taxon>Actinomycetota</taxon>
        <taxon>Actinomycetes</taxon>
        <taxon>Micrococcales</taxon>
        <taxon>Microbacteriaceae</taxon>
        <taxon>Cryobacterium</taxon>
    </lineage>
</organism>
<gene>
    <name evidence="4" type="ORF">C3B61_00040</name>
</gene>
<dbReference type="PANTHER" id="PTHR43433">
    <property type="entry name" value="HYDROLASE, ALPHA/BETA FOLD FAMILY PROTEIN"/>
    <property type="match status" value="1"/>
</dbReference>
<name>A0A2S3ZMB3_9MICO</name>
<dbReference type="EMBL" id="PPXD01000001">
    <property type="protein sequence ID" value="POH70055.1"/>
    <property type="molecule type" value="Genomic_DNA"/>
</dbReference>
<dbReference type="FunFam" id="3.40.50.1820:FF:000205">
    <property type="entry name" value="Non-haem bromoperoxidase BPO-A2"/>
    <property type="match status" value="1"/>
</dbReference>